<evidence type="ECO:0000313" key="1">
    <source>
        <dbReference type="EMBL" id="PAE90900.1"/>
    </source>
</evidence>
<sequence length="75" mass="8749">MKKIELANKTVEVTRVDDCPTVYDAGRNFRTADVNIIDDGKRFNNLCMHIHEDAQGDYLDFTKTRYKQFGKVKIH</sequence>
<comment type="caution">
    <text evidence="1">The sequence shown here is derived from an EMBL/GenBank/DDBJ whole genome shotgun (WGS) entry which is preliminary data.</text>
</comment>
<name>A0A268P6K0_SHOCL</name>
<protein>
    <submittedName>
        <fullName evidence="1">Uncharacterized protein</fullName>
    </submittedName>
</protein>
<dbReference type="EMBL" id="NPCC01000002">
    <property type="protein sequence ID" value="PAE90900.1"/>
    <property type="molecule type" value="Genomic_DNA"/>
</dbReference>
<organism evidence="1 2">
    <name type="scientific">Shouchella clausii</name>
    <name type="common">Alkalihalobacillus clausii</name>
    <dbReference type="NCBI Taxonomy" id="79880"/>
    <lineage>
        <taxon>Bacteria</taxon>
        <taxon>Bacillati</taxon>
        <taxon>Bacillota</taxon>
        <taxon>Bacilli</taxon>
        <taxon>Bacillales</taxon>
        <taxon>Bacillaceae</taxon>
        <taxon>Shouchella</taxon>
    </lineage>
</organism>
<dbReference type="AlphaFoldDB" id="A0A268P6K0"/>
<reference evidence="1 2" key="1">
    <citation type="submission" date="2017-07" db="EMBL/GenBank/DDBJ databases">
        <title>Isolation and whole genome analysis of endospore-forming bacteria from heroin.</title>
        <authorList>
            <person name="Kalinowski J."/>
            <person name="Ahrens B."/>
            <person name="Al-Dilaimi A."/>
            <person name="Winkler A."/>
            <person name="Wibberg D."/>
            <person name="Schleenbecker U."/>
            <person name="Ruckert C."/>
            <person name="Wolfel R."/>
            <person name="Grass G."/>
        </authorList>
    </citation>
    <scope>NUCLEOTIDE SEQUENCE [LARGE SCALE GENOMIC DNA]</scope>
    <source>
        <strain evidence="1 2">7539</strain>
    </source>
</reference>
<dbReference type="RefSeq" id="WP_095325968.1">
    <property type="nucleotide sequence ID" value="NZ_NPCC01000002.1"/>
</dbReference>
<evidence type="ECO:0000313" key="2">
    <source>
        <dbReference type="Proteomes" id="UP000216207"/>
    </source>
</evidence>
<proteinExistence type="predicted"/>
<accession>A0A268P6K0</accession>
<dbReference type="Proteomes" id="UP000216207">
    <property type="component" value="Unassembled WGS sequence"/>
</dbReference>
<gene>
    <name evidence="1" type="ORF">CHH72_00325</name>
</gene>